<proteinExistence type="predicted"/>
<sequence length="279" mass="32495">MKRIIQLSLVSLFFILSSCASKYSKILSSKDNEYKYKMAEKYYNDKKYNHSSELFQALFPYLKGSPRYEEAFNKFAYSAFYLKDYESASLAFRTFTENFPNSALVPEAFYMQGYCLFLNSPKVELDQSSTQHAISVLQSFVNTYPKSTKAEEAKALILKCNKKLEEKEYLAAKLYYDLGDYRSAHLYFDLLLSDYPNSTSSDMYMFKTLQSSYEYAKVSVPYMQEERYKQAVEECGDFVAQYSNSKYVQSVQQIKKHSEEAINKIKNIINEQTKKASKS</sequence>
<dbReference type="RefSeq" id="WP_119986145.1">
    <property type="nucleotide sequence ID" value="NZ_CP032489.1"/>
</dbReference>
<dbReference type="PROSITE" id="PS51257">
    <property type="entry name" value="PROKAR_LIPOPROTEIN"/>
    <property type="match status" value="1"/>
</dbReference>
<evidence type="ECO:0000313" key="7">
    <source>
        <dbReference type="Proteomes" id="UP000266118"/>
    </source>
</evidence>
<accession>A0A386HNN7</accession>
<keyword evidence="3" id="KW-0998">Cell outer membrane</keyword>
<feature type="chain" id="PRO_5017255720" evidence="4">
    <location>
        <begin position="23"/>
        <end position="279"/>
    </location>
</feature>
<dbReference type="Pfam" id="PF13525">
    <property type="entry name" value="YfiO"/>
    <property type="match status" value="1"/>
</dbReference>
<gene>
    <name evidence="6" type="primary">bamD</name>
    <name evidence="6" type="ORF">D6B99_06210</name>
</gene>
<organism evidence="6 7">
    <name type="scientific">Arachidicoccus soli</name>
    <dbReference type="NCBI Taxonomy" id="2341117"/>
    <lineage>
        <taxon>Bacteria</taxon>
        <taxon>Pseudomonadati</taxon>
        <taxon>Bacteroidota</taxon>
        <taxon>Chitinophagia</taxon>
        <taxon>Chitinophagales</taxon>
        <taxon>Chitinophagaceae</taxon>
        <taxon>Arachidicoccus</taxon>
    </lineage>
</organism>
<evidence type="ECO:0000256" key="2">
    <source>
        <dbReference type="ARBA" id="ARBA00023136"/>
    </source>
</evidence>
<feature type="signal peptide" evidence="4">
    <location>
        <begin position="1"/>
        <end position="22"/>
    </location>
</feature>
<keyword evidence="7" id="KW-1185">Reference proteome</keyword>
<dbReference type="OrthoDB" id="9770761at2"/>
<keyword evidence="2" id="KW-0472">Membrane</keyword>
<dbReference type="InterPro" id="IPR039565">
    <property type="entry name" value="BamD-like"/>
</dbReference>
<dbReference type="KEGG" id="ark:D6B99_06210"/>
<dbReference type="InterPro" id="IPR017689">
    <property type="entry name" value="BamD"/>
</dbReference>
<keyword evidence="1 4" id="KW-0732">Signal</keyword>
<protein>
    <submittedName>
        <fullName evidence="6">Outer membrane protein assembly factor BamD</fullName>
    </submittedName>
</protein>
<dbReference type="EMBL" id="CP032489">
    <property type="protein sequence ID" value="AYD47239.1"/>
    <property type="molecule type" value="Genomic_DNA"/>
</dbReference>
<dbReference type="Proteomes" id="UP000266118">
    <property type="component" value="Chromosome"/>
</dbReference>
<feature type="domain" description="Outer membrane lipoprotein BamD-like" evidence="5">
    <location>
        <begin position="33"/>
        <end position="175"/>
    </location>
</feature>
<evidence type="ECO:0000256" key="1">
    <source>
        <dbReference type="ARBA" id="ARBA00022729"/>
    </source>
</evidence>
<evidence type="ECO:0000256" key="4">
    <source>
        <dbReference type="SAM" id="SignalP"/>
    </source>
</evidence>
<evidence type="ECO:0000259" key="5">
    <source>
        <dbReference type="Pfam" id="PF13525"/>
    </source>
</evidence>
<dbReference type="InterPro" id="IPR011990">
    <property type="entry name" value="TPR-like_helical_dom_sf"/>
</dbReference>
<evidence type="ECO:0000313" key="6">
    <source>
        <dbReference type="EMBL" id="AYD47239.1"/>
    </source>
</evidence>
<name>A0A386HNN7_9BACT</name>
<dbReference type="Gene3D" id="1.25.40.10">
    <property type="entry name" value="Tetratricopeptide repeat domain"/>
    <property type="match status" value="1"/>
</dbReference>
<dbReference type="NCBIfam" id="TIGR03302">
    <property type="entry name" value="OM_YfiO"/>
    <property type="match status" value="1"/>
</dbReference>
<dbReference type="AlphaFoldDB" id="A0A386HNN7"/>
<evidence type="ECO:0000256" key="3">
    <source>
        <dbReference type="ARBA" id="ARBA00023237"/>
    </source>
</evidence>
<dbReference type="SUPFAM" id="SSF48452">
    <property type="entry name" value="TPR-like"/>
    <property type="match status" value="1"/>
</dbReference>
<reference evidence="6 7" key="1">
    <citation type="submission" date="2018-09" db="EMBL/GenBank/DDBJ databases">
        <title>Arachidicoccus sp. nov., a bacterium isolated from soil.</title>
        <authorList>
            <person name="Weon H.-Y."/>
            <person name="Kwon S.-W."/>
            <person name="Lee S.A."/>
        </authorList>
    </citation>
    <scope>NUCLEOTIDE SEQUENCE [LARGE SCALE GENOMIC DNA]</scope>
    <source>
        <strain evidence="6 7">KIS59-12</strain>
    </source>
</reference>